<dbReference type="RefSeq" id="WP_367778896.1">
    <property type="nucleotide sequence ID" value="NZ_JBFMIA010000003.1"/>
</dbReference>
<feature type="domain" description="SCP" evidence="1">
    <location>
        <begin position="235"/>
        <end position="339"/>
    </location>
</feature>
<evidence type="ECO:0000259" key="1">
    <source>
        <dbReference type="Pfam" id="PF00188"/>
    </source>
</evidence>
<dbReference type="InterPro" id="IPR035940">
    <property type="entry name" value="CAP_sf"/>
</dbReference>
<keyword evidence="4" id="KW-1185">Reference proteome</keyword>
<evidence type="ECO:0000313" key="4">
    <source>
        <dbReference type="Proteomes" id="UP001556040"/>
    </source>
</evidence>
<accession>A0ABV3Q259</accession>
<dbReference type="EMBL" id="JBFMIA010000003">
    <property type="protein sequence ID" value="MEW9501425.1"/>
    <property type="molecule type" value="Genomic_DNA"/>
</dbReference>
<dbReference type="InterPro" id="IPR014044">
    <property type="entry name" value="CAP_dom"/>
</dbReference>
<name>A0ABV3Q259_9BACL</name>
<dbReference type="SUPFAM" id="SSF55797">
    <property type="entry name" value="PR-1-like"/>
    <property type="match status" value="1"/>
</dbReference>
<organism evidence="3 4">
    <name type="scientific">Jeotgalibacillus marinus</name>
    <dbReference type="NCBI Taxonomy" id="86667"/>
    <lineage>
        <taxon>Bacteria</taxon>
        <taxon>Bacillati</taxon>
        <taxon>Bacillota</taxon>
        <taxon>Bacilli</taxon>
        <taxon>Bacillales</taxon>
        <taxon>Caryophanaceae</taxon>
        <taxon>Jeotgalibacillus</taxon>
    </lineage>
</organism>
<dbReference type="Proteomes" id="UP001556040">
    <property type="component" value="Unassembled WGS sequence"/>
</dbReference>
<gene>
    <name evidence="3" type="ORF">AB1471_06370</name>
</gene>
<dbReference type="CDD" id="cd05379">
    <property type="entry name" value="CAP_bacterial"/>
    <property type="match status" value="1"/>
</dbReference>
<protein>
    <submittedName>
        <fullName evidence="3">CAP domain-containing protein</fullName>
    </submittedName>
</protein>
<evidence type="ECO:0000313" key="3">
    <source>
        <dbReference type="EMBL" id="MEW9501425.1"/>
    </source>
</evidence>
<dbReference type="PANTHER" id="PTHR31157">
    <property type="entry name" value="SCP DOMAIN-CONTAINING PROTEIN"/>
    <property type="match status" value="1"/>
</dbReference>
<feature type="domain" description="CAP-associated" evidence="2">
    <location>
        <begin position="67"/>
        <end position="205"/>
    </location>
</feature>
<reference evidence="3 4" key="1">
    <citation type="journal article" date="1979" name="Int. J. Syst. Evol. Microbiol.">
        <title>Bacillus globisporus subsp. marinus subsp. nov.</title>
        <authorList>
            <person name="Liu H."/>
        </authorList>
    </citation>
    <scope>NUCLEOTIDE SEQUENCE [LARGE SCALE GENOMIC DNA]</scope>
    <source>
        <strain evidence="3 4">DSM 1297</strain>
    </source>
</reference>
<dbReference type="InterPro" id="IPR029410">
    <property type="entry name" value="CAP_assoc"/>
</dbReference>
<dbReference type="Pfam" id="PF14504">
    <property type="entry name" value="CAP_assoc_N"/>
    <property type="match status" value="1"/>
</dbReference>
<comment type="caution">
    <text evidence="3">The sequence shown here is derived from an EMBL/GenBank/DDBJ whole genome shotgun (WGS) entry which is preliminary data.</text>
</comment>
<dbReference type="Pfam" id="PF00188">
    <property type="entry name" value="CAP"/>
    <property type="match status" value="1"/>
</dbReference>
<evidence type="ECO:0000259" key="2">
    <source>
        <dbReference type="Pfam" id="PF14504"/>
    </source>
</evidence>
<proteinExistence type="predicted"/>
<dbReference type="Gene3D" id="3.40.33.10">
    <property type="entry name" value="CAP"/>
    <property type="match status" value="1"/>
</dbReference>
<sequence>MKAVLRIMMVIIIVFLIGFYSGPSVQENDVLENDIGDLPRKEENTNAPNEISNTVMRPKSGLSVFVGESVESFKAHWGEPDRVDPGHYELDWLIYNRGAEGYMQIAIKDSVVSAAFALGEDVDVSPFYIGQSIDEIYRFTIISSEIVVEDDNGVYQFELSEEDLHSRLLVPFGDIFAQLFIDQFTGTILGVHYMGKEALISQRPYELVYPGDLPQIPHIENQRAIDAANENQLFDMTNVIRMQRDVESLEWEEEVAQVARGHSKNMHEEEFFSNESPTEGTLADRLEETERSYQEVAENIATNYSHAPAVIHAWMNSPGHRKTLLQDGFTHLGIGVYNLYFTQDFIKQKQNNDRRETIEQNAPTH</sequence>
<dbReference type="PANTHER" id="PTHR31157:SF26">
    <property type="entry name" value="SCP-LIKE EXTRACELLULAR PROTEIN"/>
    <property type="match status" value="1"/>
</dbReference>